<name>A0A0M3HWZ7_ASCLU</name>
<evidence type="ECO:0000313" key="1">
    <source>
        <dbReference type="Proteomes" id="UP000036681"/>
    </source>
</evidence>
<protein>
    <submittedName>
        <fullName evidence="2">Kinesin motor domain-containing protein</fullName>
    </submittedName>
</protein>
<accession>A0A0M3HWZ7</accession>
<dbReference type="WBParaSite" id="ALUE_0000775401-mRNA-1">
    <property type="protein sequence ID" value="ALUE_0000775401-mRNA-1"/>
    <property type="gene ID" value="ALUE_0000775401"/>
</dbReference>
<proteinExistence type="predicted"/>
<reference evidence="2" key="1">
    <citation type="submission" date="2017-02" db="UniProtKB">
        <authorList>
            <consortium name="WormBaseParasite"/>
        </authorList>
    </citation>
    <scope>IDENTIFICATION</scope>
</reference>
<dbReference type="AlphaFoldDB" id="A0A0M3HWZ7"/>
<evidence type="ECO:0000313" key="2">
    <source>
        <dbReference type="WBParaSite" id="ALUE_0000775401-mRNA-1"/>
    </source>
</evidence>
<keyword evidence="1" id="KW-1185">Reference proteome</keyword>
<dbReference type="Proteomes" id="UP000036681">
    <property type="component" value="Unplaced"/>
</dbReference>
<organism evidence="1 2">
    <name type="scientific">Ascaris lumbricoides</name>
    <name type="common">Giant roundworm</name>
    <dbReference type="NCBI Taxonomy" id="6252"/>
    <lineage>
        <taxon>Eukaryota</taxon>
        <taxon>Metazoa</taxon>
        <taxon>Ecdysozoa</taxon>
        <taxon>Nematoda</taxon>
        <taxon>Chromadorea</taxon>
        <taxon>Rhabditida</taxon>
        <taxon>Spirurina</taxon>
        <taxon>Ascaridomorpha</taxon>
        <taxon>Ascaridoidea</taxon>
        <taxon>Ascarididae</taxon>
        <taxon>Ascaris</taxon>
    </lineage>
</organism>
<sequence length="78" mass="8562">MIHIAIHIPYVAFDPGGNRDQIPEISSTCLRSGSVHFEVVVVKAARAVPRLTGTLRVEQNVTLFGTEFELLEGARDNT</sequence>